<dbReference type="GO" id="GO:0016705">
    <property type="term" value="F:oxidoreductase activity, acting on paired donors, with incorporation or reduction of molecular oxygen"/>
    <property type="evidence" value="ECO:0007669"/>
    <property type="project" value="InterPro"/>
</dbReference>
<keyword evidence="5 7" id="KW-0408">Iron</keyword>
<name>A0A652YHE1_NOCGL</name>
<dbReference type="PANTHER" id="PTHR46696">
    <property type="entry name" value="P450, PUTATIVE (EUROFUNG)-RELATED"/>
    <property type="match status" value="1"/>
</dbReference>
<keyword evidence="3 7" id="KW-0479">Metal-binding</keyword>
<comment type="similarity">
    <text evidence="1 7">Belongs to the cytochrome P450 family.</text>
</comment>
<dbReference type="Gene3D" id="1.10.630.10">
    <property type="entry name" value="Cytochrome P450"/>
    <property type="match status" value="1"/>
</dbReference>
<dbReference type="InterPro" id="IPR017972">
    <property type="entry name" value="Cyt_P450_CS"/>
</dbReference>
<dbReference type="SUPFAM" id="SSF48264">
    <property type="entry name" value="Cytochrome P450"/>
    <property type="match status" value="1"/>
</dbReference>
<dbReference type="InterPro" id="IPR036396">
    <property type="entry name" value="Cyt_P450_sf"/>
</dbReference>
<evidence type="ECO:0000256" key="5">
    <source>
        <dbReference type="ARBA" id="ARBA00023004"/>
    </source>
</evidence>
<dbReference type="InterPro" id="IPR002397">
    <property type="entry name" value="Cyt_P450_B"/>
</dbReference>
<dbReference type="GO" id="GO:0004497">
    <property type="term" value="F:monooxygenase activity"/>
    <property type="evidence" value="ECO:0007669"/>
    <property type="project" value="UniProtKB-KW"/>
</dbReference>
<evidence type="ECO:0000313" key="8">
    <source>
        <dbReference type="EMBL" id="TYQ00570.1"/>
    </source>
</evidence>
<protein>
    <submittedName>
        <fullName evidence="8">Cytochrome P450</fullName>
    </submittedName>
</protein>
<evidence type="ECO:0000256" key="2">
    <source>
        <dbReference type="ARBA" id="ARBA00022617"/>
    </source>
</evidence>
<gene>
    <name evidence="8" type="ORF">FNL38_11516</name>
</gene>
<reference evidence="8" key="1">
    <citation type="submission" date="2019-07" db="EMBL/GenBank/DDBJ databases">
        <title>Genomic Encyclopedia of Type Strains, Phase IV (KMG-IV): sequencing the most valuable type-strain genomes for metagenomic binning, comparative biology and taxonomic classification.</title>
        <authorList>
            <person name="Goeker M."/>
        </authorList>
    </citation>
    <scope>NUCLEOTIDE SEQUENCE</scope>
    <source>
        <strain evidence="8">DSM 44596</strain>
    </source>
</reference>
<comment type="caution">
    <text evidence="8">The sequence shown here is derived from an EMBL/GenBank/DDBJ whole genome shotgun (WGS) entry which is preliminary data.</text>
</comment>
<keyword evidence="2 7" id="KW-0349">Heme</keyword>
<evidence type="ECO:0000256" key="4">
    <source>
        <dbReference type="ARBA" id="ARBA00023002"/>
    </source>
</evidence>
<accession>A0A652YHE1</accession>
<dbReference type="EMBL" id="VNIQ01000015">
    <property type="protein sequence ID" value="TYQ00570.1"/>
    <property type="molecule type" value="Genomic_DNA"/>
</dbReference>
<dbReference type="Pfam" id="PF00067">
    <property type="entry name" value="p450"/>
    <property type="match status" value="1"/>
</dbReference>
<evidence type="ECO:0000256" key="3">
    <source>
        <dbReference type="ARBA" id="ARBA00022723"/>
    </source>
</evidence>
<dbReference type="GO" id="GO:0020037">
    <property type="term" value="F:heme binding"/>
    <property type="evidence" value="ECO:0007669"/>
    <property type="project" value="InterPro"/>
</dbReference>
<dbReference type="GO" id="GO:0005506">
    <property type="term" value="F:iron ion binding"/>
    <property type="evidence" value="ECO:0007669"/>
    <property type="project" value="InterPro"/>
</dbReference>
<dbReference type="PANTHER" id="PTHR46696:SF6">
    <property type="entry name" value="P450, PUTATIVE (EUROFUNG)-RELATED"/>
    <property type="match status" value="1"/>
</dbReference>
<evidence type="ECO:0000256" key="1">
    <source>
        <dbReference type="ARBA" id="ARBA00010617"/>
    </source>
</evidence>
<proteinExistence type="inferred from homology"/>
<dbReference type="PRINTS" id="PR00359">
    <property type="entry name" value="BP450"/>
</dbReference>
<evidence type="ECO:0000256" key="7">
    <source>
        <dbReference type="RuleBase" id="RU000461"/>
    </source>
</evidence>
<keyword evidence="4 7" id="KW-0560">Oxidoreductase</keyword>
<dbReference type="AlphaFoldDB" id="A0A652YHE1"/>
<dbReference type="InterPro" id="IPR001128">
    <property type="entry name" value="Cyt_P450"/>
</dbReference>
<evidence type="ECO:0000256" key="6">
    <source>
        <dbReference type="ARBA" id="ARBA00023033"/>
    </source>
</evidence>
<organism evidence="8">
    <name type="scientific">Nocardia globerula</name>
    <dbReference type="NCBI Taxonomy" id="1818"/>
    <lineage>
        <taxon>Bacteria</taxon>
        <taxon>Bacillati</taxon>
        <taxon>Actinomycetota</taxon>
        <taxon>Actinomycetes</taxon>
        <taxon>Mycobacteriales</taxon>
        <taxon>Nocardiaceae</taxon>
        <taxon>Nocardia</taxon>
    </lineage>
</organism>
<dbReference type="PROSITE" id="PS00086">
    <property type="entry name" value="CYTOCHROME_P450"/>
    <property type="match status" value="1"/>
</dbReference>
<sequence length="429" mass="48114">MTGVEINPRETDFFTDADIAAEAEPYFDYMLANHPVFREPKYGVVIVTGYEEALQVYHQPDVYSSINRTGGPVVDLPFEIVGDDISEILEKHRGYFSSNDQLVTFDPPLHTDHRAILMGLITPKRLKENEQFLKDTADRYLDELIPRGNCEFIWDYAKKYTVLAVADLLGMPEEEHSMLLDLLASVPAPVLGNLELQAVHHGGLETLYDYFVAKIEDRRKTPQEDVLTGMALATFPDGSLPEPIEVARIASNLFAAGQETTVQLLGIAMQRIAEDAELQDRLRADSSLIPKFIEEALRVEAPIKGSFRLTKRPTSIGGLDLAPGTVIMLINGASGRDPKVFENPGEFQVERANARQHLAFGRGIHTCPGAPLARAEAVFSIQRILQRTKSIRINEQYHGPVGEREWKLIRSYKFRGHTHLYLEFTQADA</sequence>
<keyword evidence="6 7" id="KW-0503">Monooxygenase</keyword>